<gene>
    <name evidence="1" type="ORF">ENJ42_04065</name>
</gene>
<dbReference type="Gene3D" id="1.20.120.450">
    <property type="entry name" value="dinb family like domain"/>
    <property type="match status" value="1"/>
</dbReference>
<dbReference type="Proteomes" id="UP000885830">
    <property type="component" value="Unassembled WGS sequence"/>
</dbReference>
<reference evidence="1" key="1">
    <citation type="journal article" date="2020" name="mSystems">
        <title>Genome- and Community-Level Interaction Insights into Carbon Utilization and Element Cycling Functions of Hydrothermarchaeota in Hydrothermal Sediment.</title>
        <authorList>
            <person name="Zhou Z."/>
            <person name="Liu Y."/>
            <person name="Xu W."/>
            <person name="Pan J."/>
            <person name="Luo Z.H."/>
            <person name="Li M."/>
        </authorList>
    </citation>
    <scope>NUCLEOTIDE SEQUENCE [LARGE SCALE GENOMIC DNA]</scope>
    <source>
        <strain evidence="1">HyVt-485</strain>
    </source>
</reference>
<dbReference type="AlphaFoldDB" id="A0A7C5LUW1"/>
<organism evidence="1">
    <name type="scientific">Hellea balneolensis</name>
    <dbReference type="NCBI Taxonomy" id="287478"/>
    <lineage>
        <taxon>Bacteria</taxon>
        <taxon>Pseudomonadati</taxon>
        <taxon>Pseudomonadota</taxon>
        <taxon>Alphaproteobacteria</taxon>
        <taxon>Maricaulales</taxon>
        <taxon>Robiginitomaculaceae</taxon>
        <taxon>Hellea</taxon>
    </lineage>
</organism>
<protein>
    <submittedName>
        <fullName evidence="1">DinB family protein</fullName>
    </submittedName>
</protein>
<sequence>MFLAIHDNLDAGVKLLKSLNEDQYCDTSVEPYHSSIGGHIRHVLDIYHCIFDGLESGVIDLTARERNACVECNITDGLAYFTTIKAKIDRLVPVDLEKIVRVRDDLGMGMEEHNYTLAAALIQAHSHATHHFASIGYILSHLGLEIPTSGFGFNPTTPRENLEAAQT</sequence>
<proteinExistence type="predicted"/>
<name>A0A7C5LUW1_9PROT</name>
<dbReference type="EMBL" id="DRMJ01000200">
    <property type="protein sequence ID" value="HHL42770.1"/>
    <property type="molecule type" value="Genomic_DNA"/>
</dbReference>
<accession>A0A7C5LUW1</accession>
<evidence type="ECO:0000313" key="1">
    <source>
        <dbReference type="EMBL" id="HHL42770.1"/>
    </source>
</evidence>
<dbReference type="SUPFAM" id="SSF109854">
    <property type="entry name" value="DinB/YfiT-like putative metalloenzymes"/>
    <property type="match status" value="1"/>
</dbReference>
<dbReference type="InterPro" id="IPR034660">
    <property type="entry name" value="DinB/YfiT-like"/>
</dbReference>
<comment type="caution">
    <text evidence="1">The sequence shown here is derived from an EMBL/GenBank/DDBJ whole genome shotgun (WGS) entry which is preliminary data.</text>
</comment>